<reference evidence="8" key="1">
    <citation type="submission" date="2017-01" db="EMBL/GenBank/DDBJ databases">
        <authorList>
            <person name="Varghese N."/>
            <person name="Submissions S."/>
        </authorList>
    </citation>
    <scope>NUCLEOTIDE SEQUENCE [LARGE SCALE GENOMIC DNA]</scope>
    <source>
        <strain evidence="8">UM1</strain>
    </source>
</reference>
<feature type="domain" description="DUF1232" evidence="6">
    <location>
        <begin position="32"/>
        <end position="67"/>
    </location>
</feature>
<dbReference type="RefSeq" id="WP_076585728.1">
    <property type="nucleotide sequence ID" value="NZ_FTLW01000002.1"/>
</dbReference>
<keyword evidence="2 5" id="KW-0812">Transmembrane</keyword>
<sequence length="124" mass="13928">MSRVHERLHALKRQALLVWFIARHPRLPWHVRLLAMGVAAYAFSPVDLIPDFIPILGLLDDLLLIPLGVACVLALTPSDIHEEAKAQAQAASTKPVSRKAAVVIGLLWMLLVAALAWWAWRRFR</sequence>
<evidence type="ECO:0000256" key="1">
    <source>
        <dbReference type="ARBA" id="ARBA00004127"/>
    </source>
</evidence>
<dbReference type="Pfam" id="PF06803">
    <property type="entry name" value="DUF1232"/>
    <property type="match status" value="1"/>
</dbReference>
<evidence type="ECO:0000256" key="3">
    <source>
        <dbReference type="ARBA" id="ARBA00022989"/>
    </source>
</evidence>
<accession>A0A1N6R7E3</accession>
<dbReference type="EMBL" id="FTLW01000002">
    <property type="protein sequence ID" value="SIQ24562.1"/>
    <property type="molecule type" value="Genomic_DNA"/>
</dbReference>
<evidence type="ECO:0000256" key="5">
    <source>
        <dbReference type="SAM" id="Phobius"/>
    </source>
</evidence>
<evidence type="ECO:0000256" key="2">
    <source>
        <dbReference type="ARBA" id="ARBA00022692"/>
    </source>
</evidence>
<proteinExistence type="predicted"/>
<evidence type="ECO:0000313" key="7">
    <source>
        <dbReference type="EMBL" id="SIQ24562.1"/>
    </source>
</evidence>
<keyword evidence="3 5" id="KW-1133">Transmembrane helix</keyword>
<gene>
    <name evidence="7" type="ORF">SAMN05421546_0909</name>
</gene>
<protein>
    <submittedName>
        <fullName evidence="7">Uncharacterized membrane protein YkvA, DUF1232 family</fullName>
    </submittedName>
</protein>
<organism evidence="7 8">
    <name type="scientific">Solilutibacter tolerans</name>
    <dbReference type="NCBI Taxonomy" id="1604334"/>
    <lineage>
        <taxon>Bacteria</taxon>
        <taxon>Pseudomonadati</taxon>
        <taxon>Pseudomonadota</taxon>
        <taxon>Gammaproteobacteria</taxon>
        <taxon>Lysobacterales</taxon>
        <taxon>Lysobacteraceae</taxon>
        <taxon>Solilutibacter</taxon>
    </lineage>
</organism>
<dbReference type="AlphaFoldDB" id="A0A1N6R7E3"/>
<keyword evidence="8" id="KW-1185">Reference proteome</keyword>
<feature type="transmembrane region" description="Helical" evidence="5">
    <location>
        <begin position="100"/>
        <end position="120"/>
    </location>
</feature>
<dbReference type="STRING" id="1604334.SAMN05421546_0909"/>
<comment type="subcellular location">
    <subcellularLocation>
        <location evidence="1">Endomembrane system</location>
        <topology evidence="1">Multi-pass membrane protein</topology>
    </subcellularLocation>
</comment>
<evidence type="ECO:0000256" key="4">
    <source>
        <dbReference type="ARBA" id="ARBA00023136"/>
    </source>
</evidence>
<dbReference type="InterPro" id="IPR010652">
    <property type="entry name" value="DUF1232"/>
</dbReference>
<evidence type="ECO:0000259" key="6">
    <source>
        <dbReference type="Pfam" id="PF06803"/>
    </source>
</evidence>
<evidence type="ECO:0000313" key="8">
    <source>
        <dbReference type="Proteomes" id="UP000241788"/>
    </source>
</evidence>
<dbReference type="OrthoDB" id="9789605at2"/>
<dbReference type="Proteomes" id="UP000241788">
    <property type="component" value="Unassembled WGS sequence"/>
</dbReference>
<dbReference type="GO" id="GO:0012505">
    <property type="term" value="C:endomembrane system"/>
    <property type="evidence" value="ECO:0007669"/>
    <property type="project" value="UniProtKB-SubCell"/>
</dbReference>
<name>A0A1N6R7E3_9GAMM</name>
<keyword evidence="4 5" id="KW-0472">Membrane</keyword>